<dbReference type="Proteomes" id="UP000214746">
    <property type="component" value="Unassembled WGS sequence"/>
</dbReference>
<dbReference type="Pfam" id="PF01547">
    <property type="entry name" value="SBP_bac_1"/>
    <property type="match status" value="1"/>
</dbReference>
<organism evidence="1 2">
    <name type="scientific">Paenibacillus xerothermodurans</name>
    <dbReference type="NCBI Taxonomy" id="1977292"/>
    <lineage>
        <taxon>Bacteria</taxon>
        <taxon>Bacillati</taxon>
        <taxon>Bacillota</taxon>
        <taxon>Bacilli</taxon>
        <taxon>Bacillales</taxon>
        <taxon>Paenibacillaceae</taxon>
        <taxon>Paenibacillus</taxon>
    </lineage>
</organism>
<evidence type="ECO:0000313" key="2">
    <source>
        <dbReference type="Proteomes" id="UP000214746"/>
    </source>
</evidence>
<protein>
    <submittedName>
        <fullName evidence="1">Sugar ABC transporter substrate-binding protein</fullName>
    </submittedName>
</protein>
<dbReference type="AlphaFoldDB" id="A0A2W1NQ49"/>
<dbReference type="PANTHER" id="PTHR43649">
    <property type="entry name" value="ARABINOSE-BINDING PROTEIN-RELATED"/>
    <property type="match status" value="1"/>
</dbReference>
<dbReference type="PROSITE" id="PS51257">
    <property type="entry name" value="PROKAR_LIPOPROTEIN"/>
    <property type="match status" value="1"/>
</dbReference>
<dbReference type="SUPFAM" id="SSF53850">
    <property type="entry name" value="Periplasmic binding protein-like II"/>
    <property type="match status" value="1"/>
</dbReference>
<evidence type="ECO:0000313" key="1">
    <source>
        <dbReference type="EMBL" id="PZE21615.1"/>
    </source>
</evidence>
<dbReference type="PANTHER" id="PTHR43649:SF12">
    <property type="entry name" value="DIACETYLCHITOBIOSE BINDING PROTEIN DASA"/>
    <property type="match status" value="1"/>
</dbReference>
<dbReference type="InterPro" id="IPR050490">
    <property type="entry name" value="Bact_solute-bd_prot1"/>
</dbReference>
<dbReference type="OrthoDB" id="9798191at2"/>
<sequence length="428" mass="47100">MIKQLIPAALTVGIAGVMVSGCSGVDNNVQPNNASNVTQINLLSSWSTDTERGRVLQNLIDRYNEQNRDKVRVNVDINPDWPAYQEKVKTMIAANQTPDVFNFNFNPNDLSRQKSGNLLDFTPHLDKTWKSRFKADDLEALTVDNTLTTLPFEKAGVLFYYNKDLFAKAGIQHFPTNWDEFFAVCAKLKDHGITPISLMTADDAWHTTNALTYLAASADGVNVFDVGQSLATPAMVKAAEYLEKLFEYTTEDALGANYAVSSNHFVLGNTAMIIDGPWLIGSLDPQQLNSYGVAPGPTFNDGKAKPGFIVTDTYTPWSAGKQASKEKEQAVVDFMKYLTSEESSKQLTLQGKILLSTKMNLSEEEMNSSGEALGSFIQMGNEAPESLIQIVRVLKPTAIAQLPALLEGLFLQQLSPQEFAHRLDAANK</sequence>
<gene>
    <name evidence="1" type="ORF">CBW46_004100</name>
</gene>
<keyword evidence="2" id="KW-1185">Reference proteome</keyword>
<comment type="caution">
    <text evidence="1">The sequence shown here is derived from an EMBL/GenBank/DDBJ whole genome shotgun (WGS) entry which is preliminary data.</text>
</comment>
<proteinExistence type="predicted"/>
<name>A0A2W1NQ49_PAEXE</name>
<dbReference type="RefSeq" id="WP_089198757.1">
    <property type="nucleotide sequence ID" value="NZ_NHRJ02000002.1"/>
</dbReference>
<dbReference type="Gene3D" id="3.40.190.10">
    <property type="entry name" value="Periplasmic binding protein-like II"/>
    <property type="match status" value="2"/>
</dbReference>
<accession>A0A2W1NQ49</accession>
<reference evidence="1" key="1">
    <citation type="submission" date="2018-06" db="EMBL/GenBank/DDBJ databases">
        <title>Paenibacillus xerothermodurans sp. nov. an extremely dry heat resistant spore forming bacterium isolated from the soil of Cape Canaveral, Florida.</title>
        <authorList>
            <person name="Seuylemezian A."/>
            <person name="Kaur N."/>
            <person name="Patil P."/>
            <person name="Patil P."/>
            <person name="Mayilraj S."/>
            <person name="Vaishampayan P."/>
        </authorList>
    </citation>
    <scope>NUCLEOTIDE SEQUENCE [LARGE SCALE GENOMIC DNA]</scope>
    <source>
        <strain evidence="1">ATCC 27380</strain>
    </source>
</reference>
<dbReference type="EMBL" id="NHRJ02000002">
    <property type="protein sequence ID" value="PZE21615.1"/>
    <property type="molecule type" value="Genomic_DNA"/>
</dbReference>
<dbReference type="InterPro" id="IPR006059">
    <property type="entry name" value="SBP"/>
</dbReference>